<reference evidence="3 4" key="1">
    <citation type="journal article" date="2018" name="Mol. Plant">
        <title>The genome of Artemisia annua provides insight into the evolution of Asteraceae family and artemisinin biosynthesis.</title>
        <authorList>
            <person name="Shen Q."/>
            <person name="Zhang L."/>
            <person name="Liao Z."/>
            <person name="Wang S."/>
            <person name="Yan T."/>
            <person name="Shi P."/>
            <person name="Liu M."/>
            <person name="Fu X."/>
            <person name="Pan Q."/>
            <person name="Wang Y."/>
            <person name="Lv Z."/>
            <person name="Lu X."/>
            <person name="Zhang F."/>
            <person name="Jiang W."/>
            <person name="Ma Y."/>
            <person name="Chen M."/>
            <person name="Hao X."/>
            <person name="Li L."/>
            <person name="Tang Y."/>
            <person name="Lv G."/>
            <person name="Zhou Y."/>
            <person name="Sun X."/>
            <person name="Brodelius P.E."/>
            <person name="Rose J.K.C."/>
            <person name="Tang K."/>
        </authorList>
    </citation>
    <scope>NUCLEOTIDE SEQUENCE [LARGE SCALE GENOMIC DNA]</scope>
    <source>
        <strain evidence="4">cv. Huhao1</strain>
        <tissue evidence="3">Leaf</tissue>
    </source>
</reference>
<comment type="caution">
    <text evidence="3">The sequence shown here is derived from an EMBL/GenBank/DDBJ whole genome shotgun (WGS) entry which is preliminary data.</text>
</comment>
<feature type="region of interest" description="Disordered" evidence="1">
    <location>
        <begin position="1"/>
        <end position="32"/>
    </location>
</feature>
<evidence type="ECO:0000259" key="2">
    <source>
        <dbReference type="Pfam" id="PF26138"/>
    </source>
</evidence>
<evidence type="ECO:0000313" key="4">
    <source>
        <dbReference type="Proteomes" id="UP000245207"/>
    </source>
</evidence>
<keyword evidence="4" id="KW-1185">Reference proteome</keyword>
<dbReference type="InterPro" id="IPR058353">
    <property type="entry name" value="DUF8040"/>
</dbReference>
<dbReference type="EMBL" id="PKPP01005171">
    <property type="protein sequence ID" value="PWA61156.1"/>
    <property type="molecule type" value="Genomic_DNA"/>
</dbReference>
<dbReference type="OrthoDB" id="785423at2759"/>
<dbReference type="AlphaFoldDB" id="A0A2U1MIV7"/>
<gene>
    <name evidence="3" type="ORF">CTI12_AA375320</name>
</gene>
<dbReference type="Pfam" id="PF26138">
    <property type="entry name" value="DUF8040"/>
    <property type="match status" value="1"/>
</dbReference>
<sequence>MAPSNKKAKKDKWSEEQTENNLWKSLKNGETGLGWDASANRLDCSDEWWDTLALGISNRDVGERFQHSRETISRAFHDVLEAITAKVP</sequence>
<proteinExistence type="predicted"/>
<evidence type="ECO:0000313" key="3">
    <source>
        <dbReference type="EMBL" id="PWA61156.1"/>
    </source>
</evidence>
<feature type="domain" description="DUF8040" evidence="2">
    <location>
        <begin position="52"/>
        <end position="84"/>
    </location>
</feature>
<accession>A0A2U1MIV7</accession>
<organism evidence="3 4">
    <name type="scientific">Artemisia annua</name>
    <name type="common">Sweet wormwood</name>
    <dbReference type="NCBI Taxonomy" id="35608"/>
    <lineage>
        <taxon>Eukaryota</taxon>
        <taxon>Viridiplantae</taxon>
        <taxon>Streptophyta</taxon>
        <taxon>Embryophyta</taxon>
        <taxon>Tracheophyta</taxon>
        <taxon>Spermatophyta</taxon>
        <taxon>Magnoliopsida</taxon>
        <taxon>eudicotyledons</taxon>
        <taxon>Gunneridae</taxon>
        <taxon>Pentapetalae</taxon>
        <taxon>asterids</taxon>
        <taxon>campanulids</taxon>
        <taxon>Asterales</taxon>
        <taxon>Asteraceae</taxon>
        <taxon>Asteroideae</taxon>
        <taxon>Anthemideae</taxon>
        <taxon>Artemisiinae</taxon>
        <taxon>Artemisia</taxon>
    </lineage>
</organism>
<dbReference type="Proteomes" id="UP000245207">
    <property type="component" value="Unassembled WGS sequence"/>
</dbReference>
<evidence type="ECO:0000256" key="1">
    <source>
        <dbReference type="SAM" id="MobiDB-lite"/>
    </source>
</evidence>
<feature type="compositionally biased region" description="Basic residues" evidence="1">
    <location>
        <begin position="1"/>
        <end position="10"/>
    </location>
</feature>
<protein>
    <submittedName>
        <fullName evidence="3">Myb/SANT-like domain-containing protein</fullName>
    </submittedName>
</protein>
<name>A0A2U1MIV7_ARTAN</name>